<gene>
    <name evidence="1" type="ORF">CRT60_09905</name>
</gene>
<name>A0A2B8BK50_9PROT</name>
<organism evidence="1 2">
    <name type="scientific">Azospirillum palustre</name>
    <dbReference type="NCBI Taxonomy" id="2044885"/>
    <lineage>
        <taxon>Bacteria</taxon>
        <taxon>Pseudomonadati</taxon>
        <taxon>Pseudomonadota</taxon>
        <taxon>Alphaproteobacteria</taxon>
        <taxon>Rhodospirillales</taxon>
        <taxon>Azospirillaceae</taxon>
        <taxon>Azospirillum</taxon>
    </lineage>
</organism>
<keyword evidence="2" id="KW-1185">Reference proteome</keyword>
<comment type="caution">
    <text evidence="1">The sequence shown here is derived from an EMBL/GenBank/DDBJ whole genome shotgun (WGS) entry which is preliminary data.</text>
</comment>
<proteinExistence type="predicted"/>
<dbReference type="OrthoDB" id="9913266at2"/>
<accession>A0A2B8BK50</accession>
<dbReference type="AlphaFoldDB" id="A0A2B8BK50"/>
<dbReference type="Proteomes" id="UP000225379">
    <property type="component" value="Unassembled WGS sequence"/>
</dbReference>
<dbReference type="RefSeq" id="WP_098736215.1">
    <property type="nucleotide sequence ID" value="NZ_PDKW01000039.1"/>
</dbReference>
<reference evidence="2" key="1">
    <citation type="submission" date="2017-10" db="EMBL/GenBank/DDBJ databases">
        <authorList>
            <person name="Kravchenko I.K."/>
            <person name="Grouzdev D.S."/>
        </authorList>
    </citation>
    <scope>NUCLEOTIDE SEQUENCE [LARGE SCALE GENOMIC DNA]</scope>
    <source>
        <strain evidence="2">B2</strain>
    </source>
</reference>
<dbReference type="EMBL" id="PDKW01000039">
    <property type="protein sequence ID" value="PGH58235.1"/>
    <property type="molecule type" value="Genomic_DNA"/>
</dbReference>
<protein>
    <submittedName>
        <fullName evidence="1">Uncharacterized protein</fullName>
    </submittedName>
</protein>
<sequence length="129" mass="15031">MQQDRDQRTIAVPYSLKLDKAMVKVNEAEWDKARKLNANGGNKLTEVEKELLGRAIRLEFPIIYVSLLPEIADLFRELADTIDRALESQEGTLRSRLAQIKYEARMFQGIVRDRRAELEKAEREESQKR</sequence>
<evidence type="ECO:0000313" key="1">
    <source>
        <dbReference type="EMBL" id="PGH58235.1"/>
    </source>
</evidence>
<evidence type="ECO:0000313" key="2">
    <source>
        <dbReference type="Proteomes" id="UP000225379"/>
    </source>
</evidence>